<dbReference type="RefSeq" id="WP_050597977.1">
    <property type="nucleotide sequence ID" value="NZ_BIJU01000003.1"/>
</dbReference>
<name>A0A0N7KW73_KLEPN</name>
<dbReference type="GO" id="GO:0016757">
    <property type="term" value="F:glycosyltransferase activity"/>
    <property type="evidence" value="ECO:0007669"/>
    <property type="project" value="InterPro"/>
</dbReference>
<dbReference type="Gene3D" id="3.40.50.2000">
    <property type="entry name" value="Glycogen Phosphorylase B"/>
    <property type="match status" value="2"/>
</dbReference>
<feature type="domain" description="Glycosyltransferase subfamily 4-like N-terminal" evidence="2">
    <location>
        <begin position="21"/>
        <end position="173"/>
    </location>
</feature>
<keyword evidence="3" id="KW-0808">Transferase</keyword>
<dbReference type="InterPro" id="IPR001296">
    <property type="entry name" value="Glyco_trans_1"/>
</dbReference>
<accession>A0A0N7KW73</accession>
<dbReference type="SUPFAM" id="SSF53756">
    <property type="entry name" value="UDP-Glycosyltransferase/glycogen phosphorylase"/>
    <property type="match status" value="1"/>
</dbReference>
<protein>
    <submittedName>
        <fullName evidence="3">Glycosyl transferase</fullName>
    </submittedName>
</protein>
<dbReference type="AlphaFoldDB" id="A0A0N7KW73"/>
<gene>
    <name evidence="3" type="primary">wcuF</name>
</gene>
<dbReference type="Pfam" id="PF13439">
    <property type="entry name" value="Glyco_transf_4"/>
    <property type="match status" value="1"/>
</dbReference>
<reference evidence="3" key="1">
    <citation type="submission" date="2014-04" db="EMBL/GenBank/DDBJ databases">
        <authorList>
            <person name="Harrison E."/>
        </authorList>
    </citation>
    <scope>NUCLEOTIDE SEQUENCE</scope>
    <source>
        <strain evidence="3">BIDMC 47</strain>
    </source>
</reference>
<dbReference type="InterPro" id="IPR028098">
    <property type="entry name" value="Glyco_trans_4-like_N"/>
</dbReference>
<organism evidence="3">
    <name type="scientific">Klebsiella pneumoniae</name>
    <dbReference type="NCBI Taxonomy" id="573"/>
    <lineage>
        <taxon>Bacteria</taxon>
        <taxon>Pseudomonadati</taxon>
        <taxon>Pseudomonadota</taxon>
        <taxon>Gammaproteobacteria</taxon>
        <taxon>Enterobacterales</taxon>
        <taxon>Enterobacteriaceae</taxon>
        <taxon>Klebsiella/Raoultella group</taxon>
        <taxon>Klebsiella</taxon>
        <taxon>Klebsiella pneumoniae complex</taxon>
    </lineage>
</organism>
<reference evidence="3" key="2">
    <citation type="journal article" date="2015" name="Sci. Rep.">
        <title>Genetic analysis of capsular polysaccharide synthesis gene clusters in 79 capsular types of Klebsiella spp.</title>
        <authorList>
            <person name="Pan Y.J."/>
            <person name="Lin T.L."/>
            <person name="Chen C.T."/>
            <person name="Chen Y.Y."/>
            <person name="Hsieh P.F."/>
            <person name="Hsu C.R."/>
            <person name="Wu M.C."/>
            <person name="Wang J.T."/>
        </authorList>
    </citation>
    <scope>NUCLEOTIDE SEQUENCE</scope>
    <source>
        <strain evidence="3">BIDMC 47</strain>
    </source>
</reference>
<evidence type="ECO:0000259" key="2">
    <source>
        <dbReference type="Pfam" id="PF13439"/>
    </source>
</evidence>
<evidence type="ECO:0000313" key="3">
    <source>
        <dbReference type="EMBL" id="BAT23321.1"/>
    </source>
</evidence>
<dbReference type="PATRIC" id="fig|573.1582.peg.2817"/>
<sequence>MNMKVLHVAETIKGGVASVLNQLISSQNEIEICCILPDSQADEIYNNKKILLKQFQRSGRNIKSLLALANVFRVTLKEFKPDIIHLHSSFAGVICRFLLFFMPLDKKIKVIYCPHAFSFLMNVSSFKKYVYSFIERLLSLNTDAIICTSNYERNMAIQYGLKKDKLFVVYNGIQEPIVNIDDDMNPFDSHKINILYVGRFDYQKGIDILFDIINAAGTKYHFTLVGDTVHDSFNRPELASVTYTGWLNSKQLAKYYKYADVTIMPSRWESFGLVAAESNSYGTPVIASNSSSLPEVVVDGATGYLFDLNDFQKALDILNIKTKEDWNSMKEKCLSNYIEKFKSSDMISNVERLYKKIKQ</sequence>
<feature type="domain" description="Glycosyl transferase family 1" evidence="1">
    <location>
        <begin position="185"/>
        <end position="315"/>
    </location>
</feature>
<dbReference type="InterPro" id="IPR050194">
    <property type="entry name" value="Glycosyltransferase_grp1"/>
</dbReference>
<proteinExistence type="predicted"/>
<dbReference type="PANTHER" id="PTHR45947">
    <property type="entry name" value="SULFOQUINOVOSYL TRANSFERASE SQD2"/>
    <property type="match status" value="1"/>
</dbReference>
<dbReference type="EMBL" id="AB924555">
    <property type="protein sequence ID" value="BAT23321.1"/>
    <property type="molecule type" value="Genomic_DNA"/>
</dbReference>
<dbReference type="PANTHER" id="PTHR45947:SF3">
    <property type="entry name" value="SULFOQUINOVOSYL TRANSFERASE SQD2"/>
    <property type="match status" value="1"/>
</dbReference>
<evidence type="ECO:0000259" key="1">
    <source>
        <dbReference type="Pfam" id="PF00534"/>
    </source>
</evidence>
<dbReference type="Pfam" id="PF00534">
    <property type="entry name" value="Glycos_transf_1"/>
    <property type="match status" value="1"/>
</dbReference>